<sequence>MDWGKLAIRALRNHYAKEVRPHAEAVGIPRAEILKAAHRALEREFDRAWPASQEEKPERIRVSDSRRDA</sequence>
<keyword evidence="3" id="KW-1185">Reference proteome</keyword>
<organism evidence="2 3">
    <name type="scientific">Halovulum marinum</name>
    <dbReference type="NCBI Taxonomy" id="2662447"/>
    <lineage>
        <taxon>Bacteria</taxon>
        <taxon>Pseudomonadati</taxon>
        <taxon>Pseudomonadota</taxon>
        <taxon>Alphaproteobacteria</taxon>
        <taxon>Rhodobacterales</taxon>
        <taxon>Paracoccaceae</taxon>
        <taxon>Halovulum</taxon>
    </lineage>
</organism>
<evidence type="ECO:0000313" key="2">
    <source>
        <dbReference type="EMBL" id="MSU91875.1"/>
    </source>
</evidence>
<accession>A0A6L5Z760</accession>
<protein>
    <submittedName>
        <fullName evidence="2">Uncharacterized protein</fullName>
    </submittedName>
</protein>
<reference evidence="2 3" key="1">
    <citation type="submission" date="2019-10" db="EMBL/GenBank/DDBJ databases">
        <title>Cognatihalovulum marinum gen. nov. sp. nov., a new member of the family Rhodobacteraceae isolated from deep seawater of the Northwest Indian Ocean.</title>
        <authorList>
            <person name="Ruan C."/>
            <person name="Wang J."/>
            <person name="Zheng X."/>
            <person name="Song L."/>
            <person name="Zhu Y."/>
            <person name="Huang Y."/>
            <person name="Lu Z."/>
            <person name="Du W."/>
            <person name="Huang L."/>
            <person name="Dai X."/>
        </authorList>
    </citation>
    <scope>NUCLEOTIDE SEQUENCE [LARGE SCALE GENOMIC DNA]</scope>
    <source>
        <strain evidence="2 3">2CG4</strain>
    </source>
</reference>
<evidence type="ECO:0000313" key="3">
    <source>
        <dbReference type="Proteomes" id="UP000474957"/>
    </source>
</evidence>
<comment type="caution">
    <text evidence="2">The sequence shown here is derived from an EMBL/GenBank/DDBJ whole genome shotgun (WGS) entry which is preliminary data.</text>
</comment>
<proteinExistence type="predicted"/>
<evidence type="ECO:0000256" key="1">
    <source>
        <dbReference type="SAM" id="MobiDB-lite"/>
    </source>
</evidence>
<name>A0A6L5Z760_9RHOB</name>
<dbReference type="AlphaFoldDB" id="A0A6L5Z760"/>
<dbReference type="Proteomes" id="UP000474957">
    <property type="component" value="Unassembled WGS sequence"/>
</dbReference>
<gene>
    <name evidence="2" type="ORF">GE300_20070</name>
</gene>
<feature type="region of interest" description="Disordered" evidence="1">
    <location>
        <begin position="48"/>
        <end position="69"/>
    </location>
</feature>
<dbReference type="EMBL" id="WIND01000028">
    <property type="protein sequence ID" value="MSU91875.1"/>
    <property type="molecule type" value="Genomic_DNA"/>
</dbReference>